<dbReference type="Pfam" id="PF25876">
    <property type="entry name" value="HH_MFP_RND"/>
    <property type="match status" value="1"/>
</dbReference>
<dbReference type="InterPro" id="IPR058792">
    <property type="entry name" value="Beta-barrel_RND_2"/>
</dbReference>
<accession>A0A2S5TLM5</accession>
<name>A0A2S5TLM5_9GAMM</name>
<dbReference type="AlphaFoldDB" id="A0A2S5TLM5"/>
<evidence type="ECO:0000313" key="7">
    <source>
        <dbReference type="Proteomes" id="UP000238220"/>
    </source>
</evidence>
<reference evidence="6 7" key="1">
    <citation type="submission" date="2018-02" db="EMBL/GenBank/DDBJ databases">
        <title>Genome sequencing of Solimonas sp. HR-BB.</title>
        <authorList>
            <person name="Lee Y."/>
            <person name="Jeon C.O."/>
        </authorList>
    </citation>
    <scope>NUCLEOTIDE SEQUENCE [LARGE SCALE GENOMIC DNA]</scope>
    <source>
        <strain evidence="6 7">HR-BB</strain>
    </source>
</reference>
<dbReference type="FunFam" id="2.40.30.170:FF:000010">
    <property type="entry name" value="Efflux RND transporter periplasmic adaptor subunit"/>
    <property type="match status" value="1"/>
</dbReference>
<protein>
    <submittedName>
        <fullName evidence="6">Efflux transporter periplasmic adaptor subunit</fullName>
    </submittedName>
</protein>
<evidence type="ECO:0000313" key="6">
    <source>
        <dbReference type="EMBL" id="PPE75894.1"/>
    </source>
</evidence>
<evidence type="ECO:0000259" key="5">
    <source>
        <dbReference type="Pfam" id="PF25954"/>
    </source>
</evidence>
<dbReference type="Gene3D" id="2.40.50.100">
    <property type="match status" value="1"/>
</dbReference>
<feature type="domain" description="CusB-like beta-barrel" evidence="5">
    <location>
        <begin position="203"/>
        <end position="274"/>
    </location>
</feature>
<dbReference type="PANTHER" id="PTHR30469:SF11">
    <property type="entry name" value="BLL4320 PROTEIN"/>
    <property type="match status" value="1"/>
</dbReference>
<feature type="domain" description="Multidrug resistance protein MdtA-like barrel-sandwich hybrid" evidence="4">
    <location>
        <begin position="70"/>
        <end position="190"/>
    </location>
</feature>
<dbReference type="RefSeq" id="WP_104228859.1">
    <property type="nucleotide sequence ID" value="NZ_PSNW01000001.1"/>
</dbReference>
<dbReference type="NCBIfam" id="TIGR01730">
    <property type="entry name" value="RND_mfp"/>
    <property type="match status" value="1"/>
</dbReference>
<dbReference type="InterPro" id="IPR006143">
    <property type="entry name" value="RND_pump_MFP"/>
</dbReference>
<gene>
    <name evidence="6" type="ORF">C3942_03150</name>
</gene>
<keyword evidence="7" id="KW-1185">Reference proteome</keyword>
<dbReference type="Pfam" id="PF25917">
    <property type="entry name" value="BSH_RND"/>
    <property type="match status" value="1"/>
</dbReference>
<dbReference type="GO" id="GO:1990281">
    <property type="term" value="C:efflux pump complex"/>
    <property type="evidence" value="ECO:0007669"/>
    <property type="project" value="TreeGrafter"/>
</dbReference>
<organism evidence="6 7">
    <name type="scientific">Solimonas fluminis</name>
    <dbReference type="NCBI Taxonomy" id="2086571"/>
    <lineage>
        <taxon>Bacteria</taxon>
        <taxon>Pseudomonadati</taxon>
        <taxon>Pseudomonadota</taxon>
        <taxon>Gammaproteobacteria</taxon>
        <taxon>Nevskiales</taxon>
        <taxon>Nevskiaceae</taxon>
        <taxon>Solimonas</taxon>
    </lineage>
</organism>
<feature type="coiled-coil region" evidence="2">
    <location>
        <begin position="102"/>
        <end position="129"/>
    </location>
</feature>
<evidence type="ECO:0000256" key="1">
    <source>
        <dbReference type="ARBA" id="ARBA00009477"/>
    </source>
</evidence>
<proteinExistence type="inferred from homology"/>
<dbReference type="SUPFAM" id="SSF111369">
    <property type="entry name" value="HlyD-like secretion proteins"/>
    <property type="match status" value="1"/>
</dbReference>
<dbReference type="GO" id="GO:0015562">
    <property type="term" value="F:efflux transmembrane transporter activity"/>
    <property type="evidence" value="ECO:0007669"/>
    <property type="project" value="TreeGrafter"/>
</dbReference>
<keyword evidence="2" id="KW-0175">Coiled coil</keyword>
<dbReference type="Gene3D" id="2.40.420.20">
    <property type="match status" value="1"/>
</dbReference>
<evidence type="ECO:0000259" key="3">
    <source>
        <dbReference type="Pfam" id="PF25876"/>
    </source>
</evidence>
<dbReference type="OrthoDB" id="9806939at2"/>
<dbReference type="InterPro" id="IPR058625">
    <property type="entry name" value="MdtA-like_BSH"/>
</dbReference>
<comment type="caution">
    <text evidence="6">The sequence shown here is derived from an EMBL/GenBank/DDBJ whole genome shotgun (WGS) entry which is preliminary data.</text>
</comment>
<comment type="similarity">
    <text evidence="1">Belongs to the membrane fusion protein (MFP) (TC 8.A.1) family.</text>
</comment>
<dbReference type="PANTHER" id="PTHR30469">
    <property type="entry name" value="MULTIDRUG RESISTANCE PROTEIN MDTA"/>
    <property type="match status" value="1"/>
</dbReference>
<dbReference type="Gene3D" id="1.10.287.470">
    <property type="entry name" value="Helix hairpin bin"/>
    <property type="match status" value="1"/>
</dbReference>
<dbReference type="Gene3D" id="2.40.30.170">
    <property type="match status" value="1"/>
</dbReference>
<sequence>MTKRMIIMLVLVTVVFGGVFGMKYMGNVMMNKYVDAMPVPAATITAGAVKKMSWDNRLEAIGSFVPVNGTDVTTEAGGIVTAIHFESGQRVQKGDRLVTLDAANERGEYKRLQAQAELAELNRARREKLYKLEAISKSDYDAAVSEANAAKAAVEAQGAKLAQKEIRAPFAGELGIRRVNVGQFINPGSPIVNLQSLDPIDIDLTLPEQYIASVKPGFKVAVRVEAYPELEFAGQILAVEPKIDEATRNFKLRARLPNPDHQLRAGQFGRVRLELPGSREILAIPRTAINYDSYGTSVFVVQKKKVDPNAPKPEPMPGMPPAPQVDFEVAQRFIKVGDARGDFVAVIDGIKEGEQVATSGLLKLRNQQPVIITQEGELKNTLTPKPAEG</sequence>
<evidence type="ECO:0000259" key="4">
    <source>
        <dbReference type="Pfam" id="PF25917"/>
    </source>
</evidence>
<evidence type="ECO:0000256" key="2">
    <source>
        <dbReference type="SAM" id="Coils"/>
    </source>
</evidence>
<dbReference type="Proteomes" id="UP000238220">
    <property type="component" value="Unassembled WGS sequence"/>
</dbReference>
<dbReference type="InterPro" id="IPR058624">
    <property type="entry name" value="MdtA-like_HH"/>
</dbReference>
<feature type="domain" description="Multidrug resistance protein MdtA-like alpha-helical hairpin" evidence="3">
    <location>
        <begin position="104"/>
        <end position="163"/>
    </location>
</feature>
<dbReference type="EMBL" id="PSNW01000001">
    <property type="protein sequence ID" value="PPE75894.1"/>
    <property type="molecule type" value="Genomic_DNA"/>
</dbReference>
<dbReference type="Pfam" id="PF25954">
    <property type="entry name" value="Beta-barrel_RND_2"/>
    <property type="match status" value="1"/>
</dbReference>